<keyword evidence="7 8" id="KW-0472">Membrane</keyword>
<keyword evidence="6 8" id="KW-1133">Transmembrane helix</keyword>
<evidence type="ECO:0000256" key="3">
    <source>
        <dbReference type="ARBA" id="ARBA00022448"/>
    </source>
</evidence>
<keyword evidence="5 8" id="KW-0812">Transmembrane</keyword>
<evidence type="ECO:0000256" key="2">
    <source>
        <dbReference type="ARBA" id="ARBA00007935"/>
    </source>
</evidence>
<dbReference type="GO" id="GO:0005886">
    <property type="term" value="C:plasma membrane"/>
    <property type="evidence" value="ECO:0007669"/>
    <property type="project" value="UniProtKB-SubCell"/>
</dbReference>
<dbReference type="Gene3D" id="1.10.3470.10">
    <property type="entry name" value="ABC transporter involved in vitamin B12 uptake, BtuC"/>
    <property type="match status" value="1"/>
</dbReference>
<comment type="subcellular location">
    <subcellularLocation>
        <location evidence="1">Cell membrane</location>
        <topology evidence="1">Multi-pass membrane protein</topology>
    </subcellularLocation>
</comment>
<evidence type="ECO:0000256" key="1">
    <source>
        <dbReference type="ARBA" id="ARBA00004651"/>
    </source>
</evidence>
<sequence length="345" mass="34931">MTAFARSALVGGLALVLLVVILASLMIGQVMLSPGEVLSGLGSIGSGSMESRIVVDLRLPRVLAAVIGGAALGLAGLLMQTLFRNPLADAWSLGLMAGGQFGAALVIVAGAVVGPGFLMMLTGLAGLGVVAGSVLGTLGVAVAMSAMARRVGTVTLLVLGLMLGFLAQGLISVLLHFTNRSQGRVFAAWNDATFANVVWGDFATLAPLLAIGMIGAVVLAKPLTALLLGDVYAESLGVNVPRLRRLVLGTTILLAAPVTAFCGPVAFVGLIVPHLARGLIGSARIGALIPATALIGAVLALAADLVVHLPWEQHFLHLNAILALIGAPLVILLLLKSRSLRGGEG</sequence>
<reference evidence="10 12" key="4">
    <citation type="journal article" date="2023" name="FEMS Microbes">
        <title>Whole genomes of deep-sea sponge-associated bacteria exhibit high novel natural product potential.</title>
        <authorList>
            <person name="Hesketh-Best P.J."/>
            <person name="January G.G."/>
            <person name="Koch M.J."/>
            <person name="Warburton P.J."/>
            <person name="Howell K.L."/>
            <person name="Upton M."/>
        </authorList>
    </citation>
    <scope>NUCLEOTIDE SEQUENCE [LARGE SCALE GENOMIC DNA]</scope>
    <source>
        <strain evidence="10 12">PC206-O</strain>
    </source>
</reference>
<feature type="transmembrane region" description="Helical" evidence="8">
    <location>
        <begin position="246"/>
        <end position="271"/>
    </location>
</feature>
<evidence type="ECO:0000313" key="11">
    <source>
        <dbReference type="Proteomes" id="UP000197050"/>
    </source>
</evidence>
<feature type="transmembrane region" description="Helical" evidence="8">
    <location>
        <begin position="90"/>
        <end position="112"/>
    </location>
</feature>
<reference evidence="10" key="3">
    <citation type="submission" date="2022-06" db="EMBL/GenBank/DDBJ databases">
        <authorList>
            <person name="Hesketh-Best P.J."/>
            <person name="Koch M.J."/>
        </authorList>
    </citation>
    <scope>NUCLEOTIDE SEQUENCE</scope>
    <source>
        <strain evidence="10">PC206-O</strain>
    </source>
</reference>
<dbReference type="Proteomes" id="UP000197050">
    <property type="component" value="Chromosome"/>
</dbReference>
<dbReference type="KEGG" id="bvc:CEP68_01735"/>
<dbReference type="InterPro" id="IPR000522">
    <property type="entry name" value="ABC_transptr_permease_BtuC"/>
</dbReference>
<feature type="transmembrane region" description="Helical" evidence="8">
    <location>
        <begin position="315"/>
        <end position="335"/>
    </location>
</feature>
<dbReference type="PANTHER" id="PTHR30472">
    <property type="entry name" value="FERRIC ENTEROBACTIN TRANSPORT SYSTEM PERMEASE PROTEIN"/>
    <property type="match status" value="1"/>
</dbReference>
<evidence type="ECO:0000256" key="8">
    <source>
        <dbReference type="SAM" id="Phobius"/>
    </source>
</evidence>
<dbReference type="Pfam" id="PF01032">
    <property type="entry name" value="FecCD"/>
    <property type="match status" value="1"/>
</dbReference>
<dbReference type="EMBL" id="CP022048">
    <property type="protein sequence ID" value="ASE38329.1"/>
    <property type="molecule type" value="Genomic_DNA"/>
</dbReference>
<proteinExistence type="inferred from homology"/>
<dbReference type="SUPFAM" id="SSF81345">
    <property type="entry name" value="ABC transporter involved in vitamin B12 uptake, BtuC"/>
    <property type="match status" value="1"/>
</dbReference>
<keyword evidence="12" id="KW-1185">Reference proteome</keyword>
<organism evidence="9 11">
    <name type="scientific">Brevundimonas vesicularis</name>
    <name type="common">Pseudomonas vesicularis</name>
    <dbReference type="NCBI Taxonomy" id="41276"/>
    <lineage>
        <taxon>Bacteria</taxon>
        <taxon>Pseudomonadati</taxon>
        <taxon>Pseudomonadota</taxon>
        <taxon>Alphaproteobacteria</taxon>
        <taxon>Caulobacterales</taxon>
        <taxon>Caulobacteraceae</taxon>
        <taxon>Brevundimonas</taxon>
    </lineage>
</organism>
<accession>A0A1Z3U4W8</accession>
<name>A0A1Z3U4W8_BREVE</name>
<feature type="transmembrane region" description="Helical" evidence="8">
    <location>
        <begin position="283"/>
        <end position="303"/>
    </location>
</feature>
<dbReference type="GO" id="GO:0022857">
    <property type="term" value="F:transmembrane transporter activity"/>
    <property type="evidence" value="ECO:0007669"/>
    <property type="project" value="InterPro"/>
</dbReference>
<dbReference type="GO" id="GO:0033214">
    <property type="term" value="P:siderophore-iron import into cell"/>
    <property type="evidence" value="ECO:0007669"/>
    <property type="project" value="TreeGrafter"/>
</dbReference>
<dbReference type="InterPro" id="IPR037294">
    <property type="entry name" value="ABC_BtuC-like"/>
</dbReference>
<protein>
    <submittedName>
        <fullName evidence="9">Iron ABC transporter permease</fullName>
    </submittedName>
</protein>
<feature type="transmembrane region" description="Helical" evidence="8">
    <location>
        <begin position="197"/>
        <end position="220"/>
    </location>
</feature>
<gene>
    <name evidence="9" type="ORF">CEP68_01735</name>
    <name evidence="10" type="ORF">NJD11_01330</name>
</gene>
<evidence type="ECO:0000313" key="12">
    <source>
        <dbReference type="Proteomes" id="UP001272940"/>
    </source>
</evidence>
<feature type="transmembrane region" description="Helical" evidence="8">
    <location>
        <begin position="118"/>
        <end position="142"/>
    </location>
</feature>
<evidence type="ECO:0000256" key="7">
    <source>
        <dbReference type="ARBA" id="ARBA00023136"/>
    </source>
</evidence>
<evidence type="ECO:0000256" key="6">
    <source>
        <dbReference type="ARBA" id="ARBA00022989"/>
    </source>
</evidence>
<evidence type="ECO:0000313" key="9">
    <source>
        <dbReference type="EMBL" id="ASE38329.1"/>
    </source>
</evidence>
<feature type="transmembrane region" description="Helical" evidence="8">
    <location>
        <begin position="63"/>
        <end position="83"/>
    </location>
</feature>
<dbReference type="GeneID" id="34014550"/>
<evidence type="ECO:0000256" key="4">
    <source>
        <dbReference type="ARBA" id="ARBA00022475"/>
    </source>
</evidence>
<keyword evidence="3" id="KW-0813">Transport</keyword>
<reference evidence="9" key="2">
    <citation type="submission" date="2017-12" db="EMBL/GenBank/DDBJ databases">
        <title>FDA dAtabase for Regulatory Grade micrObial Sequences (FDA-ARGOS): Supporting development and validation of Infectious Disease Dx tests.</title>
        <authorList>
            <person name="Campos J."/>
            <person name="Goldberg B."/>
            <person name="Tallon L."/>
            <person name="Sadzewicz L."/>
            <person name="Sengamalay N."/>
            <person name="Ott S."/>
            <person name="Godinez A."/>
            <person name="Nagaraj S."/>
            <person name="Vavikolanu K."/>
            <person name="Vyas G."/>
            <person name="Nadendla S."/>
            <person name="Aluvathingal J."/>
            <person name="Geyer C."/>
            <person name="Nandy P."/>
            <person name="Hobson J."/>
            <person name="Sichtig H."/>
        </authorList>
    </citation>
    <scope>NUCLEOTIDE SEQUENCE</scope>
    <source>
        <strain evidence="9">FDAARGOS_289</strain>
    </source>
</reference>
<evidence type="ECO:0000313" key="10">
    <source>
        <dbReference type="EMBL" id="MDX2333582.1"/>
    </source>
</evidence>
<feature type="transmembrane region" description="Helical" evidence="8">
    <location>
        <begin position="154"/>
        <end position="177"/>
    </location>
</feature>
<dbReference type="EMBL" id="JAMYEC010000001">
    <property type="protein sequence ID" value="MDX2333582.1"/>
    <property type="molecule type" value="Genomic_DNA"/>
</dbReference>
<dbReference type="PANTHER" id="PTHR30472:SF41">
    <property type="entry name" value="TRANSPORT SYSTEM PERMEASE PROTEIN"/>
    <property type="match status" value="1"/>
</dbReference>
<dbReference type="Proteomes" id="UP001272940">
    <property type="component" value="Unassembled WGS sequence"/>
</dbReference>
<dbReference type="AlphaFoldDB" id="A0A1Z3U4W8"/>
<comment type="similarity">
    <text evidence="2">Belongs to the binding-protein-dependent transport system permease family. FecCD subfamily.</text>
</comment>
<keyword evidence="4" id="KW-1003">Cell membrane</keyword>
<reference evidence="11" key="1">
    <citation type="submission" date="2017-06" db="EMBL/GenBank/DDBJ databases">
        <title>FDA dAtabase for Regulatory Grade micrObial Sequences (FDA-ARGOS): Supporting development and validation of Infectious Disease Dx tests.</title>
        <authorList>
            <person name="Minogue T."/>
            <person name="Wolcott M."/>
            <person name="Wasieloski L."/>
            <person name="Aguilar W."/>
            <person name="Moore D."/>
            <person name="Tallon L."/>
            <person name="Sadzewicz L."/>
            <person name="Sengamalay N."/>
            <person name="Ott S."/>
            <person name="Godinez A."/>
            <person name="Nagaraj S."/>
            <person name="Nadendla S."/>
            <person name="Geyer C."/>
            <person name="Sichtig H."/>
        </authorList>
    </citation>
    <scope>NUCLEOTIDE SEQUENCE [LARGE SCALE GENOMIC DNA]</scope>
    <source>
        <strain evidence="11">FDAARGOS_289</strain>
    </source>
</reference>
<dbReference type="RefSeq" id="WP_066625995.1">
    <property type="nucleotide sequence ID" value="NZ_CP022048.2"/>
</dbReference>
<evidence type="ECO:0000256" key="5">
    <source>
        <dbReference type="ARBA" id="ARBA00022692"/>
    </source>
</evidence>